<evidence type="ECO:0000256" key="2">
    <source>
        <dbReference type="SAM" id="SignalP"/>
    </source>
</evidence>
<evidence type="ECO:0000256" key="1">
    <source>
        <dbReference type="SAM" id="MobiDB-lite"/>
    </source>
</evidence>
<keyword evidence="2" id="KW-0732">Signal</keyword>
<keyword evidence="5" id="KW-1185">Reference proteome</keyword>
<name>A0A7W7WWD8_9PSEU</name>
<organism evidence="4 5">
    <name type="scientific">Saccharothrix violaceirubra</name>
    <dbReference type="NCBI Taxonomy" id="413306"/>
    <lineage>
        <taxon>Bacteria</taxon>
        <taxon>Bacillati</taxon>
        <taxon>Actinomycetota</taxon>
        <taxon>Actinomycetes</taxon>
        <taxon>Pseudonocardiales</taxon>
        <taxon>Pseudonocardiaceae</taxon>
        <taxon>Saccharothrix</taxon>
    </lineage>
</organism>
<gene>
    <name evidence="4" type="ORF">F4559_002837</name>
</gene>
<evidence type="ECO:0000313" key="5">
    <source>
        <dbReference type="Proteomes" id="UP000542674"/>
    </source>
</evidence>
<dbReference type="Pfam" id="PF14040">
    <property type="entry name" value="DNase_NucA_NucB"/>
    <property type="match status" value="1"/>
</dbReference>
<protein>
    <recommendedName>
        <fullName evidence="3">Deoxyribonuclease NucA/NucB domain-containing protein</fullName>
    </recommendedName>
</protein>
<feature type="signal peptide" evidence="2">
    <location>
        <begin position="1"/>
        <end position="27"/>
    </location>
</feature>
<proteinExistence type="predicted"/>
<dbReference type="InterPro" id="IPR029476">
    <property type="entry name" value="DNase_NucA_NucB"/>
</dbReference>
<feature type="domain" description="Deoxyribonuclease NucA/NucB" evidence="3">
    <location>
        <begin position="340"/>
        <end position="426"/>
    </location>
</feature>
<sequence>MRRHVRKVWSVLAGGTLLVTLIPAATAEPSSAPPTGGTAETVVSRAFETTPDGKPLVPTGGRFYEAKATDFGVAQPGQVGATKAALPLPDVPSGWDVGHENECRSPANAGNVYSLEGWTQNHYRWCRGATVHWQRLKCGTSGCRLTDEILIEVMWLGYADARNRKFHIWGKTFDTVETIGEFEDDALVAAWADCAGEPGKSACSKRYQPDRRSTLEDIKEERNNVFESVLTDTSIADIGLTGDAIAPLQIYSWFTGRGGAGHAASILDSVGNRVASRCDSAQLRSKKACIFNNVRPFLTYDKNDTAYPVASLIDHIRYAQDQLRAPGRWRNAGPDGPPLTRTRNSDLQDENRKQPKAQCRTARPGGWNWRVEQCDEYPFASVKEGGASGGPVSGRLIPAAQNREGGIQLNNWYEWDRIIQEDTFWVNLIG</sequence>
<reference evidence="4 5" key="1">
    <citation type="submission" date="2020-08" db="EMBL/GenBank/DDBJ databases">
        <title>Sequencing the genomes of 1000 actinobacteria strains.</title>
        <authorList>
            <person name="Klenk H.-P."/>
        </authorList>
    </citation>
    <scope>NUCLEOTIDE SEQUENCE [LARGE SCALE GENOMIC DNA]</scope>
    <source>
        <strain evidence="4 5">DSM 45084</strain>
    </source>
</reference>
<feature type="compositionally biased region" description="Basic and acidic residues" evidence="1">
    <location>
        <begin position="343"/>
        <end position="353"/>
    </location>
</feature>
<evidence type="ECO:0000259" key="3">
    <source>
        <dbReference type="Pfam" id="PF14040"/>
    </source>
</evidence>
<feature type="region of interest" description="Disordered" evidence="1">
    <location>
        <begin position="325"/>
        <end position="362"/>
    </location>
</feature>
<dbReference type="RefSeq" id="WP_184669024.1">
    <property type="nucleotide sequence ID" value="NZ_BAABAI010000001.1"/>
</dbReference>
<dbReference type="EMBL" id="JACHJS010000001">
    <property type="protein sequence ID" value="MBB4965478.1"/>
    <property type="molecule type" value="Genomic_DNA"/>
</dbReference>
<comment type="caution">
    <text evidence="4">The sequence shown here is derived from an EMBL/GenBank/DDBJ whole genome shotgun (WGS) entry which is preliminary data.</text>
</comment>
<dbReference type="Proteomes" id="UP000542674">
    <property type="component" value="Unassembled WGS sequence"/>
</dbReference>
<accession>A0A7W7WWD8</accession>
<dbReference type="AlphaFoldDB" id="A0A7W7WWD8"/>
<feature type="chain" id="PRO_5039477742" description="Deoxyribonuclease NucA/NucB domain-containing protein" evidence="2">
    <location>
        <begin position="28"/>
        <end position="430"/>
    </location>
</feature>
<evidence type="ECO:0000313" key="4">
    <source>
        <dbReference type="EMBL" id="MBB4965478.1"/>
    </source>
</evidence>